<feature type="compositionally biased region" description="Pro residues" evidence="1">
    <location>
        <begin position="22"/>
        <end position="32"/>
    </location>
</feature>
<name>A0A162KJF2_CORDF</name>
<gene>
    <name evidence="2" type="ORF">LEL_07776</name>
</gene>
<comment type="caution">
    <text evidence="2">The sequence shown here is derived from an EMBL/GenBank/DDBJ whole genome shotgun (WGS) entry which is preliminary data.</text>
</comment>
<reference evidence="2 3" key="1">
    <citation type="journal article" date="2016" name="Genome Biol. Evol.">
        <title>Divergent and convergent evolution of fungal pathogenicity.</title>
        <authorList>
            <person name="Shang Y."/>
            <person name="Xiao G."/>
            <person name="Zheng P."/>
            <person name="Cen K."/>
            <person name="Zhan S."/>
            <person name="Wang C."/>
        </authorList>
    </citation>
    <scope>NUCLEOTIDE SEQUENCE [LARGE SCALE GENOMIC DNA]</scope>
    <source>
        <strain evidence="2 3">RCEF 1005</strain>
    </source>
</reference>
<accession>A0A162KJF2</accession>
<sequence length="150" mass="16414">MGCCFSCIGERRKPARAEATTTPPPPTPPPVPRLREPYRESATSNMTHSTTLTGASTIAMQGLDGRTSITVFGKSHEDPLRCNPAQPEEEARGRTVRRQAADDDEALTKRIGMVFLTDTEKSSPVSTREGTHAEDIFERVETNDTARTVV</sequence>
<feature type="region of interest" description="Disordered" evidence="1">
    <location>
        <begin position="74"/>
        <end position="105"/>
    </location>
</feature>
<dbReference type="EMBL" id="AZHF01000005">
    <property type="protein sequence ID" value="OAA75788.1"/>
    <property type="molecule type" value="Genomic_DNA"/>
</dbReference>
<dbReference type="OrthoDB" id="10638891at2759"/>
<organism evidence="2 3">
    <name type="scientific">Akanthomyces lecanii RCEF 1005</name>
    <dbReference type="NCBI Taxonomy" id="1081108"/>
    <lineage>
        <taxon>Eukaryota</taxon>
        <taxon>Fungi</taxon>
        <taxon>Dikarya</taxon>
        <taxon>Ascomycota</taxon>
        <taxon>Pezizomycotina</taxon>
        <taxon>Sordariomycetes</taxon>
        <taxon>Hypocreomycetidae</taxon>
        <taxon>Hypocreales</taxon>
        <taxon>Cordycipitaceae</taxon>
        <taxon>Akanthomyces</taxon>
        <taxon>Cordyceps confragosa</taxon>
    </lineage>
</organism>
<evidence type="ECO:0000313" key="2">
    <source>
        <dbReference type="EMBL" id="OAA75788.1"/>
    </source>
</evidence>
<keyword evidence="3" id="KW-1185">Reference proteome</keyword>
<protein>
    <submittedName>
        <fullName evidence="2">Uncharacterized protein</fullName>
    </submittedName>
</protein>
<dbReference type="AlphaFoldDB" id="A0A162KJF2"/>
<evidence type="ECO:0000256" key="1">
    <source>
        <dbReference type="SAM" id="MobiDB-lite"/>
    </source>
</evidence>
<evidence type="ECO:0000313" key="3">
    <source>
        <dbReference type="Proteomes" id="UP000076881"/>
    </source>
</evidence>
<proteinExistence type="predicted"/>
<dbReference type="Proteomes" id="UP000076881">
    <property type="component" value="Unassembled WGS sequence"/>
</dbReference>
<feature type="region of interest" description="Disordered" evidence="1">
    <location>
        <begin position="13"/>
        <end position="36"/>
    </location>
</feature>